<protein>
    <recommendedName>
        <fullName evidence="4">ELYS-like domain-containing protein</fullName>
    </recommendedName>
</protein>
<evidence type="ECO:0000313" key="3">
    <source>
        <dbReference type="Proteomes" id="UP001162131"/>
    </source>
</evidence>
<keyword evidence="3" id="KW-1185">Reference proteome</keyword>
<dbReference type="Proteomes" id="UP001162131">
    <property type="component" value="Unassembled WGS sequence"/>
</dbReference>
<gene>
    <name evidence="2" type="ORF">BSTOLATCC_MIC57061</name>
</gene>
<sequence length="518" mass="59672">MDEEKFYLFCIVHPPRMEAIVNIEDLTSLIDALKLSVFLPKLLEMLALLTHETHNIDIQMIFRVLDDPEFWRNIRNLANGYDTTSNIRMIKAGLYIYCKRKLSIEIFKKVFLAYMRIDSDFHPNGIKLELKAIFQSFINISRFLPRRLIEMWINFNKKSFRNENLLCANEYFFLAASTLDRDTLINEKLSNRFAWCLEKDPKTGTYALESLITSPDPDQRLERVLGFNINSTNVFFIDSDKRPELFNKNVQNKEGIEGLAALLKDQELTKSVRETLNLANSLRSSNYLIGELFGDYDDSINRRPSVRKHKQSSFSFIPFSSSLNSKRPQSANSLSHLMPSENEQRNFLKSLTRKEINSYIPSFMLFPEKSQQIIRPFSAENGITRKYSLRTPRGKIRSSSGISSKQADNSIAIMPQSRPVTAPISNQLSRPNTAHIQFSPRSPKIRRPSSAVSQPKTPMSKTSILQYALTHVKSPTVILKDEPFDVNPLIDSLCEQPVKSNSTIIKTKKAHKKKIWKY</sequence>
<name>A0AAU9KFM8_9CILI</name>
<organism evidence="2 3">
    <name type="scientific">Blepharisma stoltei</name>
    <dbReference type="NCBI Taxonomy" id="1481888"/>
    <lineage>
        <taxon>Eukaryota</taxon>
        <taxon>Sar</taxon>
        <taxon>Alveolata</taxon>
        <taxon>Ciliophora</taxon>
        <taxon>Postciliodesmatophora</taxon>
        <taxon>Heterotrichea</taxon>
        <taxon>Heterotrichida</taxon>
        <taxon>Blepharismidae</taxon>
        <taxon>Blepharisma</taxon>
    </lineage>
</organism>
<dbReference type="EMBL" id="CAJZBQ010000055">
    <property type="protein sequence ID" value="CAG9332771.1"/>
    <property type="molecule type" value="Genomic_DNA"/>
</dbReference>
<reference evidence="2" key="1">
    <citation type="submission" date="2021-09" db="EMBL/GenBank/DDBJ databases">
        <authorList>
            <consortium name="AG Swart"/>
            <person name="Singh M."/>
            <person name="Singh A."/>
            <person name="Seah K."/>
            <person name="Emmerich C."/>
        </authorList>
    </citation>
    <scope>NUCLEOTIDE SEQUENCE</scope>
    <source>
        <strain evidence="2">ATCC30299</strain>
    </source>
</reference>
<evidence type="ECO:0000313" key="2">
    <source>
        <dbReference type="EMBL" id="CAG9332771.1"/>
    </source>
</evidence>
<comment type="caution">
    <text evidence="2">The sequence shown here is derived from an EMBL/GenBank/DDBJ whole genome shotgun (WGS) entry which is preliminary data.</text>
</comment>
<dbReference type="AlphaFoldDB" id="A0AAU9KFM8"/>
<evidence type="ECO:0008006" key="4">
    <source>
        <dbReference type="Google" id="ProtNLM"/>
    </source>
</evidence>
<feature type="region of interest" description="Disordered" evidence="1">
    <location>
        <begin position="434"/>
        <end position="458"/>
    </location>
</feature>
<accession>A0AAU9KFM8</accession>
<proteinExistence type="predicted"/>
<evidence type="ECO:0000256" key="1">
    <source>
        <dbReference type="SAM" id="MobiDB-lite"/>
    </source>
</evidence>